<proteinExistence type="predicted"/>
<evidence type="ECO:0000313" key="5">
    <source>
        <dbReference type="EMBL" id="AMU92651.1"/>
    </source>
</evidence>
<dbReference type="Gene3D" id="2.40.30.170">
    <property type="match status" value="1"/>
</dbReference>
<geneLocation type="plasmid" evidence="5 6">
    <name>unnamed1</name>
</geneLocation>
<reference evidence="6" key="1">
    <citation type="submission" date="2015-11" db="EMBL/GenBank/DDBJ databases">
        <title>Complete genome sequence of a polyethylene-glycol degrader Sphingopyxis macrogoltabida 203N (NBRC 111659).</title>
        <authorList>
            <person name="Yoshiyuki O."/>
            <person name="Shouta N."/>
            <person name="Nagata Y."/>
            <person name="Numata M."/>
            <person name="Tsuchikane K."/>
            <person name="Hosoyama A."/>
            <person name="Yamazoe A."/>
            <person name="Tsuda M."/>
            <person name="Fujita N."/>
            <person name="Kawai F."/>
        </authorList>
    </citation>
    <scope>NUCLEOTIDE SEQUENCE [LARGE SCALE GENOMIC DNA]</scope>
    <source>
        <strain evidence="6">203N</strain>
        <plasmid evidence="6">unnamed1</plasmid>
    </source>
</reference>
<keyword evidence="2 3" id="KW-0175">Coiled coil</keyword>
<evidence type="ECO:0000256" key="3">
    <source>
        <dbReference type="SAM" id="Coils"/>
    </source>
</evidence>
<comment type="subcellular location">
    <subcellularLocation>
        <location evidence="1">Cell envelope</location>
    </subcellularLocation>
</comment>
<evidence type="ECO:0000313" key="6">
    <source>
        <dbReference type="Proteomes" id="UP000076088"/>
    </source>
</evidence>
<keyword evidence="6" id="KW-1185">Reference proteome</keyword>
<dbReference type="InterPro" id="IPR059052">
    <property type="entry name" value="HH_YbhG-like"/>
</dbReference>
<keyword evidence="5" id="KW-0614">Plasmid</keyword>
<dbReference type="EMBL" id="CP013345">
    <property type="protein sequence ID" value="AMU92651.1"/>
    <property type="molecule type" value="Genomic_DNA"/>
</dbReference>
<dbReference type="KEGG" id="smaz:LH19_26815"/>
<name>A0AAC9FHJ9_SPHMC</name>
<feature type="coiled-coil region" evidence="3">
    <location>
        <begin position="86"/>
        <end position="132"/>
    </location>
</feature>
<dbReference type="GO" id="GO:0030313">
    <property type="term" value="C:cell envelope"/>
    <property type="evidence" value="ECO:0007669"/>
    <property type="project" value="UniProtKB-SubCell"/>
</dbReference>
<dbReference type="Pfam" id="PF25881">
    <property type="entry name" value="HH_YBHG"/>
    <property type="match status" value="1"/>
</dbReference>
<protein>
    <submittedName>
        <fullName evidence="5">Secretion protein HlyD</fullName>
    </submittedName>
</protein>
<dbReference type="PANTHER" id="PTHR32347:SF29">
    <property type="entry name" value="UPF0194 MEMBRANE PROTEIN YBHG"/>
    <property type="match status" value="1"/>
</dbReference>
<evidence type="ECO:0000259" key="4">
    <source>
        <dbReference type="Pfam" id="PF25881"/>
    </source>
</evidence>
<dbReference type="Proteomes" id="UP000076088">
    <property type="component" value="Plasmid unnamed1"/>
</dbReference>
<gene>
    <name evidence="5" type="ORF">ATM17_30810</name>
</gene>
<evidence type="ECO:0000256" key="1">
    <source>
        <dbReference type="ARBA" id="ARBA00004196"/>
    </source>
</evidence>
<evidence type="ECO:0000256" key="2">
    <source>
        <dbReference type="ARBA" id="ARBA00023054"/>
    </source>
</evidence>
<reference evidence="5 6" key="2">
    <citation type="journal article" date="2016" name="Genome Announc.">
        <title>Complete Genome Sequence of Sphingopyxis macrogoltabida Strain 203N (NBRC 111659), a Polyethylene Glycol Degrader.</title>
        <authorList>
            <person name="Ohtsubo Y."/>
            <person name="Nonoyama S."/>
            <person name="Nagata Y."/>
            <person name="Numata M."/>
            <person name="Tsuchikane K."/>
            <person name="Hosoyama A."/>
            <person name="Yamazoe A."/>
            <person name="Tsuda M."/>
            <person name="Fujita N."/>
            <person name="Kawai F."/>
        </authorList>
    </citation>
    <scope>NUCLEOTIDE SEQUENCE [LARGE SCALE GENOMIC DNA]</scope>
    <source>
        <strain evidence="5 6">203N</strain>
    </source>
</reference>
<organism evidence="5 6">
    <name type="scientific">Sphingopyxis macrogoltabida</name>
    <name type="common">Sphingomonas macrogoltabidus</name>
    <dbReference type="NCBI Taxonomy" id="33050"/>
    <lineage>
        <taxon>Bacteria</taxon>
        <taxon>Pseudomonadati</taxon>
        <taxon>Pseudomonadota</taxon>
        <taxon>Alphaproteobacteria</taxon>
        <taxon>Sphingomonadales</taxon>
        <taxon>Sphingomonadaceae</taxon>
        <taxon>Sphingopyxis</taxon>
    </lineage>
</organism>
<dbReference type="AlphaFoldDB" id="A0AAC9FHJ9"/>
<dbReference type="InterPro" id="IPR050465">
    <property type="entry name" value="UPF0194_transport"/>
</dbReference>
<dbReference type="Gene3D" id="1.10.287.470">
    <property type="entry name" value="Helix hairpin bin"/>
    <property type="match status" value="2"/>
</dbReference>
<dbReference type="RefSeq" id="WP_054734775.1">
    <property type="nucleotide sequence ID" value="NZ_CP009430.1"/>
</dbReference>
<accession>A0AAC9FHJ9</accession>
<dbReference type="SUPFAM" id="SSF111369">
    <property type="entry name" value="HlyD-like secretion proteins"/>
    <property type="match status" value="3"/>
</dbReference>
<feature type="domain" description="YbhG-like alpha-helical hairpin" evidence="4">
    <location>
        <begin position="78"/>
        <end position="201"/>
    </location>
</feature>
<sequence>MNRRRIIGIAALVALAIALIVTRGFGLFADKQDASLALYGNVDIREVEMAFRVGGRIETIAVDEGARVKAGQVLATLDTATVDARMNEANAQVAQAEAALAKLRNGNRAQDIAQARARVAAAMATAVNAQRDYTRRQPLVTPGAISRDIWEQTVADRDRANAQLAEARQALSLIEAGARREDIAGAQAQLRAAEATRRSATTDRDDARLIAATNAIVVTRAQEPGAIVQGGQTVLSLSIDRPMRVRAYIAEPDLSRISPGMTVEVTANGNPKTYRGTIGYISPRSEFTPKSVETEELRTDLVYRLRIIVNNPDDALRQGQPVSVRVPGARPAHKD</sequence>
<dbReference type="PANTHER" id="PTHR32347">
    <property type="entry name" value="EFFLUX SYSTEM COMPONENT YKNX-RELATED"/>
    <property type="match status" value="1"/>
</dbReference>
<dbReference type="Gene3D" id="2.40.50.100">
    <property type="match status" value="1"/>
</dbReference>